<proteinExistence type="predicted"/>
<dbReference type="EMBL" id="LAZR01000732">
    <property type="protein sequence ID" value="KKN59249.1"/>
    <property type="molecule type" value="Genomic_DNA"/>
</dbReference>
<organism evidence="1">
    <name type="scientific">marine sediment metagenome</name>
    <dbReference type="NCBI Taxonomy" id="412755"/>
    <lineage>
        <taxon>unclassified sequences</taxon>
        <taxon>metagenomes</taxon>
        <taxon>ecological metagenomes</taxon>
    </lineage>
</organism>
<protein>
    <submittedName>
        <fullName evidence="1">Uncharacterized protein</fullName>
    </submittedName>
</protein>
<sequence length="28" mass="3206">MTDKLVCGHCYKDLEKTQTRVLALIGIR</sequence>
<gene>
    <name evidence="1" type="ORF">LCGC14_0543480</name>
</gene>
<reference evidence="1" key="1">
    <citation type="journal article" date="2015" name="Nature">
        <title>Complex archaea that bridge the gap between prokaryotes and eukaryotes.</title>
        <authorList>
            <person name="Spang A."/>
            <person name="Saw J.H."/>
            <person name="Jorgensen S.L."/>
            <person name="Zaremba-Niedzwiedzka K."/>
            <person name="Martijn J."/>
            <person name="Lind A.E."/>
            <person name="van Eijk R."/>
            <person name="Schleper C."/>
            <person name="Guy L."/>
            <person name="Ettema T.J."/>
        </authorList>
    </citation>
    <scope>NUCLEOTIDE SEQUENCE</scope>
</reference>
<name>A0A0F9RWM7_9ZZZZ</name>
<dbReference type="AlphaFoldDB" id="A0A0F9RWM7"/>
<evidence type="ECO:0000313" key="1">
    <source>
        <dbReference type="EMBL" id="KKN59249.1"/>
    </source>
</evidence>
<accession>A0A0F9RWM7</accession>
<comment type="caution">
    <text evidence="1">The sequence shown here is derived from an EMBL/GenBank/DDBJ whole genome shotgun (WGS) entry which is preliminary data.</text>
</comment>
<feature type="non-terminal residue" evidence="1">
    <location>
        <position position="28"/>
    </location>
</feature>